<dbReference type="GO" id="GO:0003727">
    <property type="term" value="F:single-stranded RNA binding"/>
    <property type="evidence" value="ECO:0007669"/>
    <property type="project" value="InterPro"/>
</dbReference>
<keyword evidence="8" id="KW-1185">Reference proteome</keyword>
<dbReference type="InterPro" id="IPR002942">
    <property type="entry name" value="S4_RNA-bd"/>
</dbReference>
<dbReference type="OrthoDB" id="9797176at2"/>
<dbReference type="RefSeq" id="WP_044884846.1">
    <property type="nucleotide sequence ID" value="NZ_JYFN01000013.1"/>
</dbReference>
<dbReference type="GO" id="GO:0003677">
    <property type="term" value="F:DNA binding"/>
    <property type="evidence" value="ECO:0007669"/>
    <property type="project" value="UniProtKB-KW"/>
</dbReference>
<dbReference type="GO" id="GO:0043023">
    <property type="term" value="F:ribosomal large subunit binding"/>
    <property type="evidence" value="ECO:0007669"/>
    <property type="project" value="InterPro"/>
</dbReference>
<feature type="compositionally biased region" description="Basic and acidic residues" evidence="5">
    <location>
        <begin position="115"/>
        <end position="124"/>
    </location>
</feature>
<dbReference type="SMART" id="SM00363">
    <property type="entry name" value="S4"/>
    <property type="match status" value="1"/>
</dbReference>
<keyword evidence="7" id="KW-0346">Stress response</keyword>
<evidence type="ECO:0000256" key="4">
    <source>
        <dbReference type="PROSITE-ProRule" id="PRU00182"/>
    </source>
</evidence>
<comment type="caution">
    <text evidence="7">The sequence shown here is derived from an EMBL/GenBank/DDBJ whole genome shotgun (WGS) entry which is preliminary data.</text>
</comment>
<dbReference type="PROSITE" id="PS50889">
    <property type="entry name" value="S4"/>
    <property type="match status" value="1"/>
</dbReference>
<dbReference type="Pfam" id="PF01479">
    <property type="entry name" value="S4"/>
    <property type="match status" value="1"/>
</dbReference>
<comment type="similarity">
    <text evidence="1">Belongs to the HSP15 family.</text>
</comment>
<dbReference type="Gene3D" id="3.10.290.10">
    <property type="entry name" value="RNA-binding S4 domain"/>
    <property type="match status" value="1"/>
</dbReference>
<proteinExistence type="inferred from homology"/>
<reference evidence="8" key="1">
    <citation type="submission" date="2015-02" db="EMBL/GenBank/DDBJ databases">
        <title>Draft Genome of Frankia sp. CpI1-S.</title>
        <authorList>
            <person name="Oshone R.T."/>
            <person name="Ngom M."/>
            <person name="Ghodhbane-Gtari F."/>
            <person name="Gtari M."/>
            <person name="Morris K."/>
            <person name="Thomas K."/>
            <person name="Sen A."/>
            <person name="Tisa L.S."/>
        </authorList>
    </citation>
    <scope>NUCLEOTIDE SEQUENCE [LARGE SCALE GENOMIC DNA]</scope>
    <source>
        <strain evidence="8">CpI1-S</strain>
    </source>
</reference>
<evidence type="ECO:0000256" key="3">
    <source>
        <dbReference type="ARBA" id="ARBA00023125"/>
    </source>
</evidence>
<keyword evidence="2 4" id="KW-0694">RNA-binding</keyword>
<organism evidence="7 8">
    <name type="scientific">Frankia torreyi</name>
    <dbReference type="NCBI Taxonomy" id="1856"/>
    <lineage>
        <taxon>Bacteria</taxon>
        <taxon>Bacillati</taxon>
        <taxon>Actinomycetota</taxon>
        <taxon>Actinomycetes</taxon>
        <taxon>Frankiales</taxon>
        <taxon>Frankiaceae</taxon>
        <taxon>Frankia</taxon>
    </lineage>
</organism>
<dbReference type="Proteomes" id="UP000032545">
    <property type="component" value="Unassembled WGS sequence"/>
</dbReference>
<evidence type="ECO:0000256" key="1">
    <source>
        <dbReference type="ARBA" id="ARBA00008396"/>
    </source>
</evidence>
<evidence type="ECO:0000256" key="2">
    <source>
        <dbReference type="ARBA" id="ARBA00022884"/>
    </source>
</evidence>
<dbReference type="GO" id="GO:0034605">
    <property type="term" value="P:cellular response to heat"/>
    <property type="evidence" value="ECO:0007669"/>
    <property type="project" value="InterPro"/>
</dbReference>
<gene>
    <name evidence="7" type="ORF">FF36_02199</name>
</gene>
<feature type="region of interest" description="Disordered" evidence="5">
    <location>
        <begin position="87"/>
        <end position="130"/>
    </location>
</feature>
<dbReference type="PIRSF" id="PIRSF016821">
    <property type="entry name" value="HSP15"/>
    <property type="match status" value="1"/>
</dbReference>
<accession>A0A0D8BGU4</accession>
<dbReference type="SUPFAM" id="SSF55174">
    <property type="entry name" value="Alpha-L RNA-binding motif"/>
    <property type="match status" value="1"/>
</dbReference>
<evidence type="ECO:0000313" key="7">
    <source>
        <dbReference type="EMBL" id="KJE23493.1"/>
    </source>
</evidence>
<dbReference type="InterPro" id="IPR025708">
    <property type="entry name" value="HSP15"/>
</dbReference>
<dbReference type="InterPro" id="IPR036986">
    <property type="entry name" value="S4_RNA-bd_sf"/>
</dbReference>
<name>A0A0D8BGU4_9ACTN</name>
<protein>
    <submittedName>
        <fullName evidence="7">Heat shock protein Hsp15</fullName>
    </submittedName>
</protein>
<evidence type="ECO:0000256" key="5">
    <source>
        <dbReference type="SAM" id="MobiDB-lite"/>
    </source>
</evidence>
<dbReference type="AlphaFoldDB" id="A0A0D8BGU4"/>
<feature type="domain" description="RNA-binding S4" evidence="6">
    <location>
        <begin position="8"/>
        <end position="72"/>
    </location>
</feature>
<dbReference type="EMBL" id="JYFN01000013">
    <property type="protein sequence ID" value="KJE23493.1"/>
    <property type="molecule type" value="Genomic_DNA"/>
</dbReference>
<dbReference type="PATRIC" id="fig|1502723.3.peg.1164"/>
<evidence type="ECO:0000313" key="8">
    <source>
        <dbReference type="Proteomes" id="UP000032545"/>
    </source>
</evidence>
<evidence type="ECO:0000259" key="6">
    <source>
        <dbReference type="SMART" id="SM00363"/>
    </source>
</evidence>
<sequence length="130" mass="14598">MAPPEDSVRADTWIWCVRLVKTRAQATEACRAGHVRLNGERIKPAHLVRAGDEIRIRLAGRERIVVITKVLRKRVGAPVAAECFVDHSPPVLRDPTPTVAVRDRGAGRPTKRDRRVLERLRDQPRPPGPL</sequence>
<dbReference type="CDD" id="cd00165">
    <property type="entry name" value="S4"/>
    <property type="match status" value="1"/>
</dbReference>
<keyword evidence="3" id="KW-0238">DNA-binding</keyword>
<reference evidence="7 8" key="2">
    <citation type="journal article" date="2016" name="Genome Announc.">
        <title>Permanent Draft Genome Sequences for Two Variants of Frankia sp. Strain CpI1, the First Frankia Strain Isolated from Root Nodules of Comptonia peregrina.</title>
        <authorList>
            <person name="Oshone R."/>
            <person name="Hurst S.G.IV."/>
            <person name="Abebe-Akele F."/>
            <person name="Simpson S."/>
            <person name="Morris K."/>
            <person name="Thomas W.K."/>
            <person name="Tisa L.S."/>
        </authorList>
    </citation>
    <scope>NUCLEOTIDE SEQUENCE [LARGE SCALE GENOMIC DNA]</scope>
    <source>
        <strain evidence="8">CpI1-S</strain>
    </source>
</reference>